<dbReference type="Proteomes" id="UP001054252">
    <property type="component" value="Unassembled WGS sequence"/>
</dbReference>
<dbReference type="InterPro" id="IPR012876">
    <property type="entry name" value="DUF1677_pln"/>
</dbReference>
<dbReference type="EMBL" id="BPVZ01000049">
    <property type="protein sequence ID" value="GKV17941.1"/>
    <property type="molecule type" value="Genomic_DNA"/>
</dbReference>
<accession>A0AAV5K009</accession>
<evidence type="ECO:0000313" key="1">
    <source>
        <dbReference type="EMBL" id="GKV17941.1"/>
    </source>
</evidence>
<gene>
    <name evidence="1" type="ORF">SLEP1_g28389</name>
</gene>
<evidence type="ECO:0008006" key="3">
    <source>
        <dbReference type="Google" id="ProtNLM"/>
    </source>
</evidence>
<dbReference type="PANTHER" id="PTHR33108:SF3">
    <property type="entry name" value="DUF1677 FAMILY PROTEIN"/>
    <property type="match status" value="1"/>
</dbReference>
<sequence length="150" mass="16954">MAFSGTETQPPLIKLTPLTEIQSVKCDCCCFTEECTPAYIHRIQESYQGRWICGLCVEAVKDMVQRSHTAISTEEALDRHISFCKEFRASSPPAETEHPIIVISRLLRRRLEYSPRMLHSNSSRSFPNMEGVKASTGLLRSESCFPAQSK</sequence>
<dbReference type="Pfam" id="PF07911">
    <property type="entry name" value="DUF1677"/>
    <property type="match status" value="1"/>
</dbReference>
<keyword evidence="2" id="KW-1185">Reference proteome</keyword>
<name>A0AAV5K009_9ROSI</name>
<protein>
    <recommendedName>
        <fullName evidence="3">DUF1677 family protein</fullName>
    </recommendedName>
</protein>
<comment type="caution">
    <text evidence="1">The sequence shown here is derived from an EMBL/GenBank/DDBJ whole genome shotgun (WGS) entry which is preliminary data.</text>
</comment>
<organism evidence="1 2">
    <name type="scientific">Rubroshorea leprosula</name>
    <dbReference type="NCBI Taxonomy" id="152421"/>
    <lineage>
        <taxon>Eukaryota</taxon>
        <taxon>Viridiplantae</taxon>
        <taxon>Streptophyta</taxon>
        <taxon>Embryophyta</taxon>
        <taxon>Tracheophyta</taxon>
        <taxon>Spermatophyta</taxon>
        <taxon>Magnoliopsida</taxon>
        <taxon>eudicotyledons</taxon>
        <taxon>Gunneridae</taxon>
        <taxon>Pentapetalae</taxon>
        <taxon>rosids</taxon>
        <taxon>malvids</taxon>
        <taxon>Malvales</taxon>
        <taxon>Dipterocarpaceae</taxon>
        <taxon>Rubroshorea</taxon>
    </lineage>
</organism>
<dbReference type="PANTHER" id="PTHR33108">
    <property type="entry name" value="OS01G0745000 PROTEIN"/>
    <property type="match status" value="1"/>
</dbReference>
<evidence type="ECO:0000313" key="2">
    <source>
        <dbReference type="Proteomes" id="UP001054252"/>
    </source>
</evidence>
<dbReference type="AlphaFoldDB" id="A0AAV5K009"/>
<proteinExistence type="predicted"/>
<reference evidence="1 2" key="1">
    <citation type="journal article" date="2021" name="Commun. Biol.">
        <title>The genome of Shorea leprosula (Dipterocarpaceae) highlights the ecological relevance of drought in aseasonal tropical rainforests.</title>
        <authorList>
            <person name="Ng K.K.S."/>
            <person name="Kobayashi M.J."/>
            <person name="Fawcett J.A."/>
            <person name="Hatakeyama M."/>
            <person name="Paape T."/>
            <person name="Ng C.H."/>
            <person name="Ang C.C."/>
            <person name="Tnah L.H."/>
            <person name="Lee C.T."/>
            <person name="Nishiyama T."/>
            <person name="Sese J."/>
            <person name="O'Brien M.J."/>
            <person name="Copetti D."/>
            <person name="Mohd Noor M.I."/>
            <person name="Ong R.C."/>
            <person name="Putra M."/>
            <person name="Sireger I.Z."/>
            <person name="Indrioko S."/>
            <person name="Kosugi Y."/>
            <person name="Izuno A."/>
            <person name="Isagi Y."/>
            <person name="Lee S.L."/>
            <person name="Shimizu K.K."/>
        </authorList>
    </citation>
    <scope>NUCLEOTIDE SEQUENCE [LARGE SCALE GENOMIC DNA]</scope>
    <source>
        <strain evidence="1">214</strain>
    </source>
</reference>